<dbReference type="CDD" id="cd16393">
    <property type="entry name" value="SPO0J_N"/>
    <property type="match status" value="1"/>
</dbReference>
<dbReference type="Gene3D" id="1.10.10.2830">
    <property type="match status" value="1"/>
</dbReference>
<dbReference type="SUPFAM" id="SSF110849">
    <property type="entry name" value="ParB/Sulfiredoxin"/>
    <property type="match status" value="1"/>
</dbReference>
<evidence type="ECO:0000256" key="2">
    <source>
        <dbReference type="ARBA" id="ARBA00022829"/>
    </source>
</evidence>
<feature type="compositionally biased region" description="Polar residues" evidence="4">
    <location>
        <begin position="291"/>
        <end position="304"/>
    </location>
</feature>
<accession>A0A2H0U904</accession>
<sequence>MKCIVRYTNAMEDYMKKAYMSDSIFWVEVDRITPNPFQPRKTFDEAALDSLAESIRQYGVLNPLTVTKREVERPGEGIFVEYELIAGERRLRAAKKAGVQQVPVVIRRPEDSDRLKLELAIIENLQREDLNPIDRARAFKQLVDAFGMKHVEIGKRIGKSREYVSNSLRILMLPQDMLDALAEGKINEGHTRPLLMLIDKPEEQKTLFQEILTRKLSVRDAEQLSRRVAFEKARKHTLTPDLLVLERQLTEQLGTRVRIEKKDEGGKVLIDFFSPEDLAHLCMVLAHTREGSSNASSRPPQQQGDMEAGNDPARSEAPRPGESAAPELAERAAAPVEADSPEEDLYSARNFTV</sequence>
<dbReference type="PANTHER" id="PTHR33375:SF1">
    <property type="entry name" value="CHROMOSOME-PARTITIONING PROTEIN PARB-RELATED"/>
    <property type="match status" value="1"/>
</dbReference>
<dbReference type="Pfam" id="PF23552">
    <property type="entry name" value="ParB_C"/>
    <property type="match status" value="1"/>
</dbReference>
<evidence type="ECO:0000256" key="3">
    <source>
        <dbReference type="ARBA" id="ARBA00023125"/>
    </source>
</evidence>
<feature type="domain" description="ParB-like N-terminal" evidence="5">
    <location>
        <begin position="25"/>
        <end position="125"/>
    </location>
</feature>
<dbReference type="InterPro" id="IPR003115">
    <property type="entry name" value="ParB_N"/>
</dbReference>
<gene>
    <name evidence="6" type="ORF">COU20_03330</name>
</gene>
<dbReference type="FunFam" id="3.90.1530.30:FF:000001">
    <property type="entry name" value="Chromosome partitioning protein ParB"/>
    <property type="match status" value="1"/>
</dbReference>
<feature type="compositionally biased region" description="Low complexity" evidence="4">
    <location>
        <begin position="322"/>
        <end position="338"/>
    </location>
</feature>
<dbReference type="GO" id="GO:0007059">
    <property type="term" value="P:chromosome segregation"/>
    <property type="evidence" value="ECO:0007669"/>
    <property type="project" value="UniProtKB-KW"/>
</dbReference>
<dbReference type="Pfam" id="PF02195">
    <property type="entry name" value="ParB_N"/>
    <property type="match status" value="1"/>
</dbReference>
<evidence type="ECO:0000313" key="7">
    <source>
        <dbReference type="Proteomes" id="UP000231379"/>
    </source>
</evidence>
<dbReference type="GO" id="GO:0003677">
    <property type="term" value="F:DNA binding"/>
    <property type="evidence" value="ECO:0007669"/>
    <property type="project" value="UniProtKB-KW"/>
</dbReference>
<comment type="caution">
    <text evidence="6">The sequence shown here is derived from an EMBL/GenBank/DDBJ whole genome shotgun (WGS) entry which is preliminary data.</text>
</comment>
<dbReference type="Pfam" id="PF17762">
    <property type="entry name" value="HTH_ParB"/>
    <property type="match status" value="1"/>
</dbReference>
<dbReference type="Gene3D" id="3.90.1530.30">
    <property type="match status" value="1"/>
</dbReference>
<dbReference type="SUPFAM" id="SSF109709">
    <property type="entry name" value="KorB DNA-binding domain-like"/>
    <property type="match status" value="1"/>
</dbReference>
<keyword evidence="3" id="KW-0238">DNA-binding</keyword>
<dbReference type="Proteomes" id="UP000231379">
    <property type="component" value="Unassembled WGS sequence"/>
</dbReference>
<evidence type="ECO:0000313" key="6">
    <source>
        <dbReference type="EMBL" id="PIR82166.1"/>
    </source>
</evidence>
<dbReference type="NCBIfam" id="TIGR00180">
    <property type="entry name" value="parB_part"/>
    <property type="match status" value="1"/>
</dbReference>
<dbReference type="InterPro" id="IPR050336">
    <property type="entry name" value="Chromosome_partition/occlusion"/>
</dbReference>
<keyword evidence="2" id="KW-0159">Chromosome partition</keyword>
<dbReference type="SMART" id="SM00470">
    <property type="entry name" value="ParB"/>
    <property type="match status" value="1"/>
</dbReference>
<evidence type="ECO:0000259" key="5">
    <source>
        <dbReference type="SMART" id="SM00470"/>
    </source>
</evidence>
<dbReference type="InterPro" id="IPR041468">
    <property type="entry name" value="HTH_ParB/Spo0J"/>
</dbReference>
<protein>
    <submittedName>
        <fullName evidence="6">Chromosome partitioning protein ParB</fullName>
    </submittedName>
</protein>
<dbReference type="InterPro" id="IPR004437">
    <property type="entry name" value="ParB/RepB/Spo0J"/>
</dbReference>
<dbReference type="AlphaFoldDB" id="A0A2H0U904"/>
<comment type="similarity">
    <text evidence="1">Belongs to the ParB family.</text>
</comment>
<proteinExistence type="inferred from homology"/>
<evidence type="ECO:0000256" key="1">
    <source>
        <dbReference type="ARBA" id="ARBA00006295"/>
    </source>
</evidence>
<evidence type="ECO:0000256" key="4">
    <source>
        <dbReference type="SAM" id="MobiDB-lite"/>
    </source>
</evidence>
<dbReference type="PANTHER" id="PTHR33375">
    <property type="entry name" value="CHROMOSOME-PARTITIONING PROTEIN PARB-RELATED"/>
    <property type="match status" value="1"/>
</dbReference>
<dbReference type="InterPro" id="IPR057240">
    <property type="entry name" value="ParB_dimer_C"/>
</dbReference>
<dbReference type="InterPro" id="IPR036086">
    <property type="entry name" value="ParB/Sulfiredoxin_sf"/>
</dbReference>
<reference evidence="7" key="1">
    <citation type="submission" date="2017-09" db="EMBL/GenBank/DDBJ databases">
        <title>Depth-based differentiation of microbial function through sediment-hosted aquifers and enrichment of novel symbionts in the deep terrestrial subsurface.</title>
        <authorList>
            <person name="Probst A.J."/>
            <person name="Ladd B."/>
            <person name="Jarett J.K."/>
            <person name="Geller-Mcgrath D.E."/>
            <person name="Sieber C.M.K."/>
            <person name="Emerson J.B."/>
            <person name="Anantharaman K."/>
            <person name="Thomas B.C."/>
            <person name="Malmstrom R."/>
            <person name="Stieglmeier M."/>
            <person name="Klingl A."/>
            <person name="Woyke T."/>
            <person name="Ryan C.M."/>
            <person name="Banfield J.F."/>
        </authorList>
    </citation>
    <scope>NUCLEOTIDE SEQUENCE [LARGE SCALE GENOMIC DNA]</scope>
</reference>
<dbReference type="EMBL" id="PFBM01000021">
    <property type="protein sequence ID" value="PIR82166.1"/>
    <property type="molecule type" value="Genomic_DNA"/>
</dbReference>
<dbReference type="FunFam" id="1.10.10.2830:FF:000001">
    <property type="entry name" value="Chromosome partitioning protein ParB"/>
    <property type="match status" value="1"/>
</dbReference>
<feature type="region of interest" description="Disordered" evidence="4">
    <location>
        <begin position="290"/>
        <end position="353"/>
    </location>
</feature>
<name>A0A2H0U904_9BACT</name>
<dbReference type="GO" id="GO:0005694">
    <property type="term" value="C:chromosome"/>
    <property type="evidence" value="ECO:0007669"/>
    <property type="project" value="TreeGrafter"/>
</dbReference>
<organism evidence="6 7">
    <name type="scientific">Candidatus Kaiserbacteria bacterium CG10_big_fil_rev_8_21_14_0_10_59_10</name>
    <dbReference type="NCBI Taxonomy" id="1974612"/>
    <lineage>
        <taxon>Bacteria</taxon>
        <taxon>Candidatus Kaiseribacteriota</taxon>
    </lineage>
</organism>